<name>A0A5P2H8Z8_9BURK</name>
<geneLocation type="plasmid" evidence="1">
    <name>unnamed1</name>
</geneLocation>
<evidence type="ECO:0000313" key="1">
    <source>
        <dbReference type="EMBL" id="QET03955.1"/>
    </source>
</evidence>
<evidence type="ECO:0000313" key="2">
    <source>
        <dbReference type="Proteomes" id="UP000322822"/>
    </source>
</evidence>
<dbReference type="AlphaFoldDB" id="A0A5P2H8Z8"/>
<dbReference type="OrthoDB" id="9133768at2"/>
<reference evidence="1 2" key="1">
    <citation type="submission" date="2019-09" db="EMBL/GenBank/DDBJ databases">
        <title>FDA dAtabase for Regulatory Grade micrObial Sequences (FDA-ARGOS): Supporting development and validation of Infectious Disease Dx tests.</title>
        <authorList>
            <person name="Sciortino C."/>
            <person name="Tallon L."/>
            <person name="Sadzewicz L."/>
            <person name="Vavikolanu K."/>
            <person name="Mehta A."/>
            <person name="Aluvathingal J."/>
            <person name="Nadendla S."/>
            <person name="Nandy P."/>
            <person name="Geyer C."/>
            <person name="Yan Y."/>
            <person name="Sichtig H."/>
        </authorList>
    </citation>
    <scope>NUCLEOTIDE SEQUENCE [LARGE SCALE GENOMIC DNA]</scope>
    <source>
        <strain evidence="1 2">FDAARGOS_664</strain>
        <plasmid evidence="1 2">unnamed1</plasmid>
    </source>
</reference>
<keyword evidence="1" id="KW-0614">Plasmid</keyword>
<accession>A0A5P2H8Z8</accession>
<protein>
    <submittedName>
        <fullName evidence="1">Uncharacterized protein</fullName>
    </submittedName>
</protein>
<dbReference type="EMBL" id="CP044066">
    <property type="protein sequence ID" value="QET03955.1"/>
    <property type="molecule type" value="Genomic_DNA"/>
</dbReference>
<proteinExistence type="predicted"/>
<sequence length="86" mass="9607">MERTTEYRGFGIRVELENVAKDMFDVWFQIEGPASSQGTKSIGERTKVFAGPYSRRWAYLVAELGGRAAVDVVLSLGLLPQQKDVI</sequence>
<dbReference type="Proteomes" id="UP000322822">
    <property type="component" value="Plasmid unnamed1"/>
</dbReference>
<dbReference type="RefSeq" id="WP_150374020.1">
    <property type="nucleotide sequence ID" value="NZ_CP044066.1"/>
</dbReference>
<organism evidence="1 2">
    <name type="scientific">Cupriavidus pauculus</name>
    <dbReference type="NCBI Taxonomy" id="82633"/>
    <lineage>
        <taxon>Bacteria</taxon>
        <taxon>Pseudomonadati</taxon>
        <taxon>Pseudomonadota</taxon>
        <taxon>Betaproteobacteria</taxon>
        <taxon>Burkholderiales</taxon>
        <taxon>Burkholderiaceae</taxon>
        <taxon>Cupriavidus</taxon>
    </lineage>
</organism>
<gene>
    <name evidence="1" type="ORF">FOB72_17485</name>
</gene>